<dbReference type="GO" id="GO:0016798">
    <property type="term" value="F:hydrolase activity, acting on glycosyl bonds"/>
    <property type="evidence" value="ECO:0007669"/>
    <property type="project" value="UniProtKB-KW"/>
</dbReference>
<dbReference type="EMBL" id="JAXCLX010000003">
    <property type="protein sequence ID" value="MDY0873658.1"/>
    <property type="molecule type" value="Genomic_DNA"/>
</dbReference>
<keyword evidence="3" id="KW-1185">Reference proteome</keyword>
<dbReference type="NCBIfam" id="TIGR03568">
    <property type="entry name" value="NeuC_NnaA"/>
    <property type="match status" value="1"/>
</dbReference>
<comment type="caution">
    <text evidence="2">The sequence shown here is derived from an EMBL/GenBank/DDBJ whole genome shotgun (WGS) entry which is preliminary data.</text>
</comment>
<protein>
    <submittedName>
        <fullName evidence="2">UDP-N-acetylglucosamine 2-epimerase</fullName>
        <ecNumber evidence="2">3.2.1.183</ecNumber>
    </submittedName>
</protein>
<dbReference type="InterPro" id="IPR029767">
    <property type="entry name" value="WecB-like"/>
</dbReference>
<dbReference type="Proteomes" id="UP001271769">
    <property type="component" value="Unassembled WGS sequence"/>
</dbReference>
<dbReference type="PANTHER" id="PTHR43174:SF3">
    <property type="entry name" value="UDP-N-ACETYLGLUCOSAMINE 2-EPIMERASE"/>
    <property type="match status" value="1"/>
</dbReference>
<dbReference type="CDD" id="cd03786">
    <property type="entry name" value="GTB_UDP-GlcNAc_2-Epimerase"/>
    <property type="match status" value="1"/>
</dbReference>
<sequence length="390" mass="41901">MAAQRHILAVSGSRSDYSLLVWPLRLLRAEPSFRLEVAVTGMHLLPAFGNTVDQFAADGFEIAARVPTQGPEDSPEETARAIGRGIIGFTETLSRLKPDLLLVLGDRFETFAAAQAAFVLRIPIAHLCGGDVSNGALDDGFRHAIAKMASLHFPTNQDAAQRLRQLGEMPERIFNVGSTGIDFIKRAELLPRAELEANLGHVLPERFLLVTFHPATLDPVPSLDQVGELLAALGGLPADIGLVFTFANADAEGARINELLVAFASSRPLAHCHPSLGPTRFQSLLRLTAAMVGNSSSGLYEAPSWDVPAVNIGRRQDGRLRASSVIDCPPQRDAIAAAIKRALGLSPKGTISPYGDGKASERIVDVLKNLPDWQSLVYKSFLDLPATGEK</sequence>
<evidence type="ECO:0000259" key="1">
    <source>
        <dbReference type="Pfam" id="PF02350"/>
    </source>
</evidence>
<evidence type="ECO:0000313" key="2">
    <source>
        <dbReference type="EMBL" id="MDY0873658.1"/>
    </source>
</evidence>
<dbReference type="Pfam" id="PF02350">
    <property type="entry name" value="Epimerase_2"/>
    <property type="match status" value="1"/>
</dbReference>
<reference evidence="2 3" key="1">
    <citation type="journal article" date="2013" name="Antonie Van Leeuwenhoek">
        <title>Dongia rigui sp. nov., isolated from freshwater of a large wetland in Korea.</title>
        <authorList>
            <person name="Baik K.S."/>
            <person name="Hwang Y.M."/>
            <person name="Choi J.S."/>
            <person name="Kwon J."/>
            <person name="Seong C.N."/>
        </authorList>
    </citation>
    <scope>NUCLEOTIDE SEQUENCE [LARGE SCALE GENOMIC DNA]</scope>
    <source>
        <strain evidence="2 3">04SU4-P</strain>
    </source>
</reference>
<feature type="domain" description="UDP-N-acetylglucosamine 2-epimerase" evidence="1">
    <location>
        <begin position="27"/>
        <end position="368"/>
    </location>
</feature>
<dbReference type="Gene3D" id="3.40.50.2000">
    <property type="entry name" value="Glycogen Phosphorylase B"/>
    <property type="match status" value="2"/>
</dbReference>
<accession>A0ABU5E2D2</accession>
<dbReference type="SUPFAM" id="SSF53756">
    <property type="entry name" value="UDP-Glycosyltransferase/glycogen phosphorylase"/>
    <property type="match status" value="1"/>
</dbReference>
<dbReference type="RefSeq" id="WP_320502132.1">
    <property type="nucleotide sequence ID" value="NZ_JAXCLX010000003.1"/>
</dbReference>
<keyword evidence="2" id="KW-0378">Hydrolase</keyword>
<dbReference type="InterPro" id="IPR020004">
    <property type="entry name" value="UDP-GlcNAc_Epase"/>
</dbReference>
<evidence type="ECO:0000313" key="3">
    <source>
        <dbReference type="Proteomes" id="UP001271769"/>
    </source>
</evidence>
<organism evidence="2 3">
    <name type="scientific">Dongia rigui</name>
    <dbReference type="NCBI Taxonomy" id="940149"/>
    <lineage>
        <taxon>Bacteria</taxon>
        <taxon>Pseudomonadati</taxon>
        <taxon>Pseudomonadota</taxon>
        <taxon>Alphaproteobacteria</taxon>
        <taxon>Rhodospirillales</taxon>
        <taxon>Dongiaceae</taxon>
        <taxon>Dongia</taxon>
    </lineage>
</organism>
<dbReference type="InterPro" id="IPR003331">
    <property type="entry name" value="UDP_GlcNAc_Epimerase_2_dom"/>
</dbReference>
<dbReference type="PANTHER" id="PTHR43174">
    <property type="entry name" value="UDP-N-ACETYLGLUCOSAMINE 2-EPIMERASE"/>
    <property type="match status" value="1"/>
</dbReference>
<name>A0ABU5E2D2_9PROT</name>
<gene>
    <name evidence="2" type="primary">neuC</name>
    <name evidence="2" type="ORF">SMD31_17085</name>
</gene>
<dbReference type="EC" id="3.2.1.183" evidence="2"/>
<keyword evidence="2" id="KW-0326">Glycosidase</keyword>
<proteinExistence type="predicted"/>